<evidence type="ECO:0000313" key="2">
    <source>
        <dbReference type="EMBL" id="MFB5762284.1"/>
    </source>
</evidence>
<dbReference type="InterPro" id="IPR050678">
    <property type="entry name" value="DNA_Partitioning_ATPase"/>
</dbReference>
<dbReference type="Pfam" id="PF13614">
    <property type="entry name" value="AAA_31"/>
    <property type="match status" value="1"/>
</dbReference>
<dbReference type="CDD" id="cd02042">
    <property type="entry name" value="ParAB_family"/>
    <property type="match status" value="1"/>
</dbReference>
<feature type="domain" description="AAA" evidence="1">
    <location>
        <begin position="7"/>
        <end position="176"/>
    </location>
</feature>
<accession>A0ABV5C443</accession>
<dbReference type="SUPFAM" id="SSF52540">
    <property type="entry name" value="P-loop containing nucleoside triphosphate hydrolases"/>
    <property type="match status" value="1"/>
</dbReference>
<reference evidence="2 3" key="1">
    <citation type="submission" date="2024-09" db="EMBL/GenBank/DDBJ databases">
        <title>Paenibacillus zeirhizospherea sp. nov., isolated from surface of the maize (Zea mays) roots in a horticulture field, Hungary.</title>
        <authorList>
            <person name="Marton D."/>
            <person name="Farkas M."/>
            <person name="Bedics A."/>
            <person name="Toth E."/>
            <person name="Tancsics A."/>
            <person name="Boka K."/>
            <person name="Marati G."/>
            <person name="Kriszt B."/>
            <person name="Cserhati M."/>
        </authorList>
    </citation>
    <scope>NUCLEOTIDE SEQUENCE [LARGE SCALE GENOMIC DNA]</scope>
    <source>
        <strain evidence="2 3">JCM 18446</strain>
    </source>
</reference>
<dbReference type="PANTHER" id="PTHR13696">
    <property type="entry name" value="P-LOOP CONTAINING NUCLEOSIDE TRIPHOSPHATE HYDROLASE"/>
    <property type="match status" value="1"/>
</dbReference>
<proteinExistence type="predicted"/>
<dbReference type="Proteomes" id="UP001580430">
    <property type="component" value="Unassembled WGS sequence"/>
</dbReference>
<protein>
    <submittedName>
        <fullName evidence="2">ParA family protein</fullName>
    </submittedName>
</protein>
<dbReference type="EMBL" id="JBHIRY010000019">
    <property type="protein sequence ID" value="MFB5762284.1"/>
    <property type="molecule type" value="Genomic_DNA"/>
</dbReference>
<comment type="caution">
    <text evidence="2">The sequence shown here is derived from an EMBL/GenBank/DDBJ whole genome shotgun (WGS) entry which is preliminary data.</text>
</comment>
<dbReference type="InterPro" id="IPR025669">
    <property type="entry name" value="AAA_dom"/>
</dbReference>
<evidence type="ECO:0000313" key="3">
    <source>
        <dbReference type="Proteomes" id="UP001580430"/>
    </source>
</evidence>
<dbReference type="RefSeq" id="WP_375521395.1">
    <property type="nucleotide sequence ID" value="NZ_JBHIRY010000019.1"/>
</dbReference>
<dbReference type="InterPro" id="IPR027417">
    <property type="entry name" value="P-loop_NTPase"/>
</dbReference>
<evidence type="ECO:0000259" key="1">
    <source>
        <dbReference type="Pfam" id="PF13614"/>
    </source>
</evidence>
<sequence>MGIIYGVVTIKGGVGKTSFISNLAAAMVRELPEARVLLVDTDPKGNLAIAFGHSPAQLEHTLYDMMMEGMPLQEVRIPLMDRLDLIPSNRRIAALAFDMSPNPLYRLKGLLKTIRDQYDYIFLDTPSDIGVLMGNVLGAADRIIIPFEPEMFAMAAMIQTVEIVQDFQKNYRPKLIIDGIVAMKVDDVTALYSEMLPLAREYCLSHGLTMYETIIPKSMRYASTVAYERRPAFLSTPGDRYISPYAELVKEVLEHGEEKTAIS</sequence>
<gene>
    <name evidence="2" type="ORF">ACE5LO_18000</name>
</gene>
<keyword evidence="3" id="KW-1185">Reference proteome</keyword>
<dbReference type="Gene3D" id="3.40.50.300">
    <property type="entry name" value="P-loop containing nucleotide triphosphate hydrolases"/>
    <property type="match status" value="1"/>
</dbReference>
<dbReference type="PANTHER" id="PTHR13696:SF52">
    <property type="entry name" value="PARA FAMILY PROTEIN CT_582"/>
    <property type="match status" value="1"/>
</dbReference>
<organism evidence="2 3">
    <name type="scientific">Paenibacillus medicaginis</name>
    <dbReference type="NCBI Taxonomy" id="1470560"/>
    <lineage>
        <taxon>Bacteria</taxon>
        <taxon>Bacillati</taxon>
        <taxon>Bacillota</taxon>
        <taxon>Bacilli</taxon>
        <taxon>Bacillales</taxon>
        <taxon>Paenibacillaceae</taxon>
        <taxon>Paenibacillus</taxon>
    </lineage>
</organism>
<name>A0ABV5C443_9BACL</name>